<dbReference type="AlphaFoldDB" id="A0A2T1A471"/>
<dbReference type="GO" id="GO:0006071">
    <property type="term" value="P:glycerol metabolic process"/>
    <property type="evidence" value="ECO:0007669"/>
    <property type="project" value="TreeGrafter"/>
</dbReference>
<evidence type="ECO:0000259" key="6">
    <source>
        <dbReference type="Pfam" id="PF02782"/>
    </source>
</evidence>
<accession>A0A2T1A471</accession>
<evidence type="ECO:0000256" key="1">
    <source>
        <dbReference type="ARBA" id="ARBA00009156"/>
    </source>
</evidence>
<dbReference type="SUPFAM" id="SSF53067">
    <property type="entry name" value="Actin-like ATPase domain"/>
    <property type="match status" value="2"/>
</dbReference>
<dbReference type="PIRSF" id="PIRSF000538">
    <property type="entry name" value="GlpK"/>
    <property type="match status" value="1"/>
</dbReference>
<comment type="caution">
    <text evidence="7">The sequence shown here is derived from an EMBL/GenBank/DDBJ whole genome shotgun (WGS) entry which is preliminary data.</text>
</comment>
<dbReference type="PROSITE" id="PS00445">
    <property type="entry name" value="FGGY_KINASES_2"/>
    <property type="match status" value="1"/>
</dbReference>
<name>A0A2T1A471_9ACTN</name>
<dbReference type="Pfam" id="PF02782">
    <property type="entry name" value="FGGY_C"/>
    <property type="match status" value="1"/>
</dbReference>
<feature type="domain" description="Carbohydrate kinase FGGY C-terminal" evidence="6">
    <location>
        <begin position="262"/>
        <end position="454"/>
    </location>
</feature>
<dbReference type="GO" id="GO:0046167">
    <property type="term" value="P:glycerol-3-phosphate biosynthetic process"/>
    <property type="evidence" value="ECO:0007669"/>
    <property type="project" value="TreeGrafter"/>
</dbReference>
<dbReference type="GO" id="GO:0016773">
    <property type="term" value="F:phosphotransferase activity, alcohol group as acceptor"/>
    <property type="evidence" value="ECO:0007669"/>
    <property type="project" value="InterPro"/>
</dbReference>
<dbReference type="Proteomes" id="UP000237752">
    <property type="component" value="Unassembled WGS sequence"/>
</dbReference>
<evidence type="ECO:0000313" key="8">
    <source>
        <dbReference type="Proteomes" id="UP000237752"/>
    </source>
</evidence>
<dbReference type="Pfam" id="PF00370">
    <property type="entry name" value="FGGY_N"/>
    <property type="match status" value="1"/>
</dbReference>
<dbReference type="RefSeq" id="WP_106347520.1">
    <property type="nucleotide sequence ID" value="NZ_PVUE01000002.1"/>
</dbReference>
<proteinExistence type="inferred from homology"/>
<dbReference type="Gene3D" id="3.30.420.40">
    <property type="match status" value="2"/>
</dbReference>
<dbReference type="InterPro" id="IPR018483">
    <property type="entry name" value="Carb_kinase_FGGY_CS"/>
</dbReference>
<dbReference type="GO" id="GO:0016301">
    <property type="term" value="F:kinase activity"/>
    <property type="evidence" value="ECO:0007669"/>
    <property type="project" value="UniProtKB-KW"/>
</dbReference>
<keyword evidence="8" id="KW-1185">Reference proteome</keyword>
<dbReference type="InterPro" id="IPR000577">
    <property type="entry name" value="Carb_kinase_FGGY"/>
</dbReference>
<protein>
    <submittedName>
        <fullName evidence="7">Glycerol kinase</fullName>
    </submittedName>
</protein>
<comment type="similarity">
    <text evidence="1 4">Belongs to the FGGY kinase family.</text>
</comment>
<reference evidence="7 8" key="1">
    <citation type="submission" date="2018-03" db="EMBL/GenBank/DDBJ databases">
        <title>Genomic Encyclopedia of Archaeal and Bacterial Type Strains, Phase II (KMG-II): from individual species to whole genera.</title>
        <authorList>
            <person name="Goeker M."/>
        </authorList>
    </citation>
    <scope>NUCLEOTIDE SEQUENCE [LARGE SCALE GENOMIC DNA]</scope>
    <source>
        <strain evidence="7 8">DSM 100065</strain>
    </source>
</reference>
<sequence>MTNVHVRGLLSIDEGTTGTRSAIVLEDGRTGEIFYRAVSISSPRARWVEHDAAQIWADTLATAKDAIAWARAHDVDVVGVSICTQRATLVIWDKVTGVPLAPAISWQDLRYSEDLTEYAADWDDYLVQRTGRPVGARSAFLWLSRVIRDQPEVREAYRSGRLMFGTIDSWLIWNLTSGATHAISATNAVGLGGYALRLGDWDDKWIAAQGCPRELVPPILDDDALFGTTDSRVLGAALPIVASMGDQHSALIALGAIEPGEASCVHGTGTFAAAILGPEPDTVPRSVDNVLTLVGWRSRGASIFSLEAHATTTGAALRWLCEELQLFSSAAQISELAAEEPMGSGAWFVPALAGIRTPTARPEATGALTGLSLSTTRAQIARAVMDGIAHTVCDLFDGLQTVLPVPVSVARIGGGLATSNVLMQAQSDLLGVPLERVSDYPTASLRGAAYLGGVRLGMWAAPEDVVRAQESGDWFEPVLPTSGRDELRAHWASVIDRHTAVVRQSASGAGSTNLKGEG</sequence>
<dbReference type="PANTHER" id="PTHR10196:SF68">
    <property type="entry name" value="GLYCEROL KINASE 5-RELATED"/>
    <property type="match status" value="1"/>
</dbReference>
<evidence type="ECO:0000256" key="4">
    <source>
        <dbReference type="RuleBase" id="RU003733"/>
    </source>
</evidence>
<feature type="domain" description="Carbohydrate kinase FGGY N-terminal" evidence="5">
    <location>
        <begin position="10"/>
        <end position="252"/>
    </location>
</feature>
<keyword evidence="2 4" id="KW-0808">Transferase</keyword>
<dbReference type="OrthoDB" id="9805576at2"/>
<dbReference type="InterPro" id="IPR018484">
    <property type="entry name" value="FGGY_N"/>
</dbReference>
<evidence type="ECO:0000256" key="2">
    <source>
        <dbReference type="ARBA" id="ARBA00022679"/>
    </source>
</evidence>
<dbReference type="GO" id="GO:0006641">
    <property type="term" value="P:triglyceride metabolic process"/>
    <property type="evidence" value="ECO:0007669"/>
    <property type="project" value="TreeGrafter"/>
</dbReference>
<evidence type="ECO:0000259" key="5">
    <source>
        <dbReference type="Pfam" id="PF00370"/>
    </source>
</evidence>
<dbReference type="InterPro" id="IPR018485">
    <property type="entry name" value="FGGY_C"/>
</dbReference>
<keyword evidence="3 4" id="KW-0418">Kinase</keyword>
<evidence type="ECO:0000256" key="3">
    <source>
        <dbReference type="ARBA" id="ARBA00022777"/>
    </source>
</evidence>
<dbReference type="EMBL" id="PVUE01000002">
    <property type="protein sequence ID" value="PRZ43334.1"/>
    <property type="molecule type" value="Genomic_DNA"/>
</dbReference>
<dbReference type="InterPro" id="IPR043129">
    <property type="entry name" value="ATPase_NBD"/>
</dbReference>
<organism evidence="7 8">
    <name type="scientific">Antricoccus suffuscus</name>
    <dbReference type="NCBI Taxonomy" id="1629062"/>
    <lineage>
        <taxon>Bacteria</taxon>
        <taxon>Bacillati</taxon>
        <taxon>Actinomycetota</taxon>
        <taxon>Actinomycetes</taxon>
        <taxon>Geodermatophilales</taxon>
        <taxon>Antricoccaceae</taxon>
        <taxon>Antricoccus</taxon>
    </lineage>
</organism>
<evidence type="ECO:0000313" key="7">
    <source>
        <dbReference type="EMBL" id="PRZ43334.1"/>
    </source>
</evidence>
<dbReference type="PANTHER" id="PTHR10196">
    <property type="entry name" value="SUGAR KINASE"/>
    <property type="match status" value="1"/>
</dbReference>
<gene>
    <name evidence="7" type="ORF">CLV47_10219</name>
</gene>